<dbReference type="PANTHER" id="PTHR34786:SF1">
    <property type="entry name" value="OS09G0504900 PROTEIN"/>
    <property type="match status" value="1"/>
</dbReference>
<dbReference type="InterPro" id="IPR027951">
    <property type="entry name" value="Nepro_N"/>
</dbReference>
<organism evidence="4 5">
    <name type="scientific">Vitis vinifera</name>
    <name type="common">Grape</name>
    <dbReference type="NCBI Taxonomy" id="29760"/>
    <lineage>
        <taxon>Eukaryota</taxon>
        <taxon>Viridiplantae</taxon>
        <taxon>Streptophyta</taxon>
        <taxon>Embryophyta</taxon>
        <taxon>Tracheophyta</taxon>
        <taxon>Spermatophyta</taxon>
        <taxon>Magnoliopsida</taxon>
        <taxon>eudicotyledons</taxon>
        <taxon>Gunneridae</taxon>
        <taxon>Pentapetalae</taxon>
        <taxon>rosids</taxon>
        <taxon>Vitales</taxon>
        <taxon>Vitaceae</taxon>
        <taxon>Viteae</taxon>
        <taxon>Vitis</taxon>
    </lineage>
</organism>
<keyword evidence="5" id="KW-1185">Reference proteome</keyword>
<feature type="domain" description="LOB" evidence="3">
    <location>
        <begin position="3"/>
        <end position="109"/>
    </location>
</feature>
<comment type="similarity">
    <text evidence="1">Belongs to the LOB domain-containing protein family.</text>
</comment>
<dbReference type="EMBL" id="CP126664">
    <property type="protein sequence ID" value="WKA08138.1"/>
    <property type="molecule type" value="Genomic_DNA"/>
</dbReference>
<dbReference type="Pfam" id="PF14780">
    <property type="entry name" value="NEPRO_N"/>
    <property type="match status" value="1"/>
</dbReference>
<gene>
    <name evidence="4" type="ORF">VitviT2T_025886</name>
</gene>
<evidence type="ECO:0000259" key="3">
    <source>
        <dbReference type="PROSITE" id="PS50891"/>
    </source>
</evidence>
<name>A0ABY9DK86_VITVI</name>
<dbReference type="PROSITE" id="PS50891">
    <property type="entry name" value="LOB"/>
    <property type="match status" value="1"/>
</dbReference>
<dbReference type="InterPro" id="IPR004883">
    <property type="entry name" value="LOB"/>
</dbReference>
<feature type="compositionally biased region" description="Polar residues" evidence="2">
    <location>
        <begin position="581"/>
        <end position="591"/>
    </location>
</feature>
<sequence length="631" mass="69667">MRMSCNGCRVLRKGCNDSCTLRPCLQWIKNPDFQANATVFLAKFYGRAGLINLINAGPEHLRPAIFRSLLYEACGRIVNPIYGSAGLLWSGSWQLCQSAVEAVLSGAPIMQISAESAVSSMSPPLKAGDIRHVSKDENSAGSSHELHKVKSRGRFKRSSGKPRARVESAAEFDESAGVILSRCYKSELSRDSRVSHPGSRESGEADSMSVETVEASLVKPTRDGSDVELELTLGLEPIPKVQKACAVVREKEEMAGSEDDTFPCMDSGIEVVEERLNSFTGQLQSECAILERIVYKNKNQHRRCSYFQYLLKVRRDLKLLQSANLEELLSSCFQVIHGKKPQQKVHLLESLKKRKGDGGKYNFMERLLGAARLLSEMVEPMLKAAIEISTLLARSFFMGFSLTILALLARLRVLVQQTLLDVVSVFNMVSSLSQKEQSVKLTQAGIEFFREYYPTNEEFVTLECVWEADKFVLLERIKKIEMKNLDGDPREDVSLGTSTIQYQSIEALLADDELGSKKTDMLHSSEEGPTLVSEDKSLLVNPSLESDDGKRVEDSVQVSNGSEVEGSSIENLLPEQGLLPHTSSFPSSNPLKPTPDGGGAQGPSLKSFLSWVSLIFHPCRIVAFLGKSGDK</sequence>
<protein>
    <recommendedName>
        <fullName evidence="3">LOB domain-containing protein</fullName>
    </recommendedName>
</protein>
<evidence type="ECO:0000256" key="2">
    <source>
        <dbReference type="SAM" id="MobiDB-lite"/>
    </source>
</evidence>
<feature type="compositionally biased region" description="Basic and acidic residues" evidence="2">
    <location>
        <begin position="135"/>
        <end position="148"/>
    </location>
</feature>
<feature type="region of interest" description="Disordered" evidence="2">
    <location>
        <begin position="577"/>
        <end position="601"/>
    </location>
</feature>
<evidence type="ECO:0000313" key="4">
    <source>
        <dbReference type="EMBL" id="WKA08138.1"/>
    </source>
</evidence>
<feature type="compositionally biased region" description="Basic and acidic residues" evidence="2">
    <location>
        <begin position="190"/>
        <end position="203"/>
    </location>
</feature>
<evidence type="ECO:0000313" key="5">
    <source>
        <dbReference type="Proteomes" id="UP001227230"/>
    </source>
</evidence>
<feature type="region of interest" description="Disordered" evidence="2">
    <location>
        <begin position="190"/>
        <end position="210"/>
    </location>
</feature>
<accession>A0ABY9DK86</accession>
<dbReference type="Pfam" id="PF03195">
    <property type="entry name" value="LOB"/>
    <property type="match status" value="1"/>
</dbReference>
<feature type="region of interest" description="Disordered" evidence="2">
    <location>
        <begin position="135"/>
        <end position="163"/>
    </location>
</feature>
<reference evidence="4 5" key="1">
    <citation type="journal article" date="2023" name="Hortic Res">
        <title>The complete reference genome for grapevine (Vitis vinifera L.) genetics and breeding.</title>
        <authorList>
            <person name="Shi X."/>
            <person name="Cao S."/>
            <person name="Wang X."/>
            <person name="Huang S."/>
            <person name="Wang Y."/>
            <person name="Liu Z."/>
            <person name="Liu W."/>
            <person name="Leng X."/>
            <person name="Peng Y."/>
            <person name="Wang N."/>
            <person name="Wang Y."/>
            <person name="Ma Z."/>
            <person name="Xu X."/>
            <person name="Zhang F."/>
            <person name="Xue H."/>
            <person name="Zhong H."/>
            <person name="Wang Y."/>
            <person name="Zhang K."/>
            <person name="Velt A."/>
            <person name="Avia K."/>
            <person name="Holtgrawe D."/>
            <person name="Grimplet J."/>
            <person name="Matus J.T."/>
            <person name="Ware D."/>
            <person name="Wu X."/>
            <person name="Wang H."/>
            <person name="Liu C."/>
            <person name="Fang Y."/>
            <person name="Rustenholz C."/>
            <person name="Cheng Z."/>
            <person name="Xiao H."/>
            <person name="Zhou Y."/>
        </authorList>
    </citation>
    <scope>NUCLEOTIDE SEQUENCE [LARGE SCALE GENOMIC DNA]</scope>
    <source>
        <strain evidence="5">cv. Pinot noir / PN40024</strain>
        <tissue evidence="4">Leaf</tissue>
    </source>
</reference>
<feature type="region of interest" description="Disordered" evidence="2">
    <location>
        <begin position="520"/>
        <end position="553"/>
    </location>
</feature>
<evidence type="ECO:0000256" key="1">
    <source>
        <dbReference type="ARBA" id="ARBA00005474"/>
    </source>
</evidence>
<feature type="compositionally biased region" description="Basic residues" evidence="2">
    <location>
        <begin position="149"/>
        <end position="163"/>
    </location>
</feature>
<proteinExistence type="inferred from homology"/>
<dbReference type="PANTHER" id="PTHR34786">
    <property type="entry name" value="OS09G0504900 PROTEIN"/>
    <property type="match status" value="1"/>
</dbReference>
<dbReference type="Proteomes" id="UP001227230">
    <property type="component" value="Chromosome 17"/>
</dbReference>